<dbReference type="InterPro" id="IPR023210">
    <property type="entry name" value="NADP_OxRdtase_dom"/>
</dbReference>
<dbReference type="CDD" id="cd19094">
    <property type="entry name" value="AKR_Tas-like"/>
    <property type="match status" value="1"/>
</dbReference>
<evidence type="ECO:0000256" key="1">
    <source>
        <dbReference type="ARBA" id="ARBA00023002"/>
    </source>
</evidence>
<dbReference type="RefSeq" id="WP_198877897.1">
    <property type="nucleotide sequence ID" value="NZ_JAEKMH010000005.1"/>
</dbReference>
<keyword evidence="4" id="KW-1185">Reference proteome</keyword>
<dbReference type="PANTHER" id="PTHR43364">
    <property type="entry name" value="NADH-SPECIFIC METHYLGLYOXAL REDUCTASE-RELATED"/>
    <property type="match status" value="1"/>
</dbReference>
<dbReference type="PRINTS" id="PR00069">
    <property type="entry name" value="ALDKETRDTASE"/>
</dbReference>
<dbReference type="SUPFAM" id="SSF51430">
    <property type="entry name" value="NAD(P)-linked oxidoreductase"/>
    <property type="match status" value="1"/>
</dbReference>
<dbReference type="Proteomes" id="UP000602124">
    <property type="component" value="Unassembled WGS sequence"/>
</dbReference>
<comment type="caution">
    <text evidence="3">The sequence shown here is derived from an EMBL/GenBank/DDBJ whole genome shotgun (WGS) entry which is preliminary data.</text>
</comment>
<protein>
    <submittedName>
        <fullName evidence="3">Aldo/keto reductase</fullName>
    </submittedName>
</protein>
<evidence type="ECO:0000313" key="4">
    <source>
        <dbReference type="Proteomes" id="UP000602124"/>
    </source>
</evidence>
<keyword evidence="1" id="KW-0560">Oxidoreductase</keyword>
<dbReference type="InterPro" id="IPR036812">
    <property type="entry name" value="NAD(P)_OxRdtase_dom_sf"/>
</dbReference>
<dbReference type="PANTHER" id="PTHR43364:SF4">
    <property type="entry name" value="NAD(P)-LINKED OXIDOREDUCTASE SUPERFAMILY PROTEIN"/>
    <property type="match status" value="1"/>
</dbReference>
<proteinExistence type="predicted"/>
<organism evidence="3 4">
    <name type="scientific">Devosia sediminis</name>
    <dbReference type="NCBI Taxonomy" id="2798801"/>
    <lineage>
        <taxon>Bacteria</taxon>
        <taxon>Pseudomonadati</taxon>
        <taxon>Pseudomonadota</taxon>
        <taxon>Alphaproteobacteria</taxon>
        <taxon>Hyphomicrobiales</taxon>
        <taxon>Devosiaceae</taxon>
        <taxon>Devosia</taxon>
    </lineage>
</organism>
<dbReference type="EMBL" id="JAEKMH010000005">
    <property type="protein sequence ID" value="MBJ3786692.1"/>
    <property type="molecule type" value="Genomic_DNA"/>
</dbReference>
<name>A0A934MIY0_9HYPH</name>
<dbReference type="GO" id="GO:0016491">
    <property type="term" value="F:oxidoreductase activity"/>
    <property type="evidence" value="ECO:0007669"/>
    <property type="project" value="UniProtKB-KW"/>
</dbReference>
<sequence>MQFKTLGRTDIAVTDICLGTMTWGSQNTEAEGHAQIAMARDAGITFMDTAEVYAVPGSPETSGRTEEIIGNWFAREGDRDKWVLATKIVGGGNAHIRGGRKPDAASVREAVEGSLRRLQTDYIDLYQIHWASRGHYNFENYWTFSPEKQDRAAARANMEEVLGAMGDMVREGKIRQFGLSNESTWGIAQWLKLSEQLDLPRVVSVQNEYSLLRRIFDHDLAELSHHEDVGLLAYSPLAGGLLTGKYFDGATPKGSRKDYQKGFWRINAYSEAATRAYHAVAARHGLDPVHMAIAFCRSRPFMTSTIIGATSTDQLAHVLAARDLTLAPEVLADIDATFRAHPRPI</sequence>
<dbReference type="AlphaFoldDB" id="A0A934MIY0"/>
<evidence type="ECO:0000259" key="2">
    <source>
        <dbReference type="Pfam" id="PF00248"/>
    </source>
</evidence>
<dbReference type="InterPro" id="IPR050523">
    <property type="entry name" value="AKR_Detox_Biosynth"/>
</dbReference>
<reference evidence="3" key="1">
    <citation type="submission" date="2020-12" db="EMBL/GenBank/DDBJ databases">
        <title>Devosia sp. MSA67 isolated from Mo River.</title>
        <authorList>
            <person name="Ma F."/>
            <person name="Zi Z."/>
        </authorList>
    </citation>
    <scope>NUCLEOTIDE SEQUENCE</scope>
    <source>
        <strain evidence="3">MSA67</strain>
    </source>
</reference>
<feature type="domain" description="NADP-dependent oxidoreductase" evidence="2">
    <location>
        <begin position="16"/>
        <end position="336"/>
    </location>
</feature>
<dbReference type="InterPro" id="IPR020471">
    <property type="entry name" value="AKR"/>
</dbReference>
<dbReference type="Gene3D" id="3.20.20.100">
    <property type="entry name" value="NADP-dependent oxidoreductase domain"/>
    <property type="match status" value="1"/>
</dbReference>
<dbReference type="Pfam" id="PF00248">
    <property type="entry name" value="Aldo_ket_red"/>
    <property type="match status" value="1"/>
</dbReference>
<accession>A0A934MIY0</accession>
<gene>
    <name evidence="3" type="ORF">JEQ47_18345</name>
</gene>
<evidence type="ECO:0000313" key="3">
    <source>
        <dbReference type="EMBL" id="MBJ3786692.1"/>
    </source>
</evidence>